<feature type="transmembrane region" description="Helical" evidence="2">
    <location>
        <begin position="6"/>
        <end position="29"/>
    </location>
</feature>
<gene>
    <name evidence="3" type="ORF">FRX31_017476</name>
</gene>
<sequence>MLCGSVTFVIGFILMPWVLGLVMVLYFVGIVSNLSLLGKAILCPSVSSPPPPRAITPKEMSATPTTTSTTTTTTVSSSSSSSSSTRRRTNTATAAAQVSPAAFASLLLGISLALMLCGSVTFVIGFILMPWVLGLVMVLYFVGIVSNLSLLGKAILCPSVSSPPPPRAITPKEMSGEGFRCSILGVFPVVPF</sequence>
<reference evidence="3 4" key="1">
    <citation type="submission" date="2020-06" db="EMBL/GenBank/DDBJ databases">
        <title>Transcriptomic and genomic resources for Thalictrum thalictroides and T. hernandezii: Facilitating candidate gene discovery in an emerging model plant lineage.</title>
        <authorList>
            <person name="Arias T."/>
            <person name="Riano-Pachon D.M."/>
            <person name="Di Stilio V.S."/>
        </authorList>
    </citation>
    <scope>NUCLEOTIDE SEQUENCE [LARGE SCALE GENOMIC DNA]</scope>
    <source>
        <strain evidence="4">cv. WT478/WT964</strain>
        <tissue evidence="3">Leaves</tissue>
    </source>
</reference>
<evidence type="ECO:0000313" key="4">
    <source>
        <dbReference type="Proteomes" id="UP000554482"/>
    </source>
</evidence>
<feature type="transmembrane region" description="Helical" evidence="2">
    <location>
        <begin position="122"/>
        <end position="145"/>
    </location>
</feature>
<keyword evidence="2 3" id="KW-0812">Transmembrane</keyword>
<accession>A0A7J6W7P2</accession>
<feature type="compositionally biased region" description="Low complexity" evidence="1">
    <location>
        <begin position="61"/>
        <end position="88"/>
    </location>
</feature>
<keyword evidence="2" id="KW-1133">Transmembrane helix</keyword>
<dbReference type="Proteomes" id="UP000554482">
    <property type="component" value="Unassembled WGS sequence"/>
</dbReference>
<protein>
    <submittedName>
        <fullName evidence="3">Transmembrane protein</fullName>
    </submittedName>
</protein>
<dbReference type="AlphaFoldDB" id="A0A7J6W7P2"/>
<keyword evidence="4" id="KW-1185">Reference proteome</keyword>
<feature type="region of interest" description="Disordered" evidence="1">
    <location>
        <begin position="53"/>
        <end position="88"/>
    </location>
</feature>
<evidence type="ECO:0000256" key="1">
    <source>
        <dbReference type="SAM" id="MobiDB-lite"/>
    </source>
</evidence>
<keyword evidence="2" id="KW-0472">Membrane</keyword>
<dbReference type="EMBL" id="JABWDY010020717">
    <property type="protein sequence ID" value="KAF5192937.1"/>
    <property type="molecule type" value="Genomic_DNA"/>
</dbReference>
<evidence type="ECO:0000256" key="2">
    <source>
        <dbReference type="SAM" id="Phobius"/>
    </source>
</evidence>
<dbReference type="PANTHER" id="PTHR34781">
    <property type="entry name" value="TRANSMEMBRANE PROTEIN"/>
    <property type="match status" value="1"/>
</dbReference>
<proteinExistence type="predicted"/>
<dbReference type="PANTHER" id="PTHR34781:SF2">
    <property type="entry name" value="TRANSMEMBRANE PROTEIN"/>
    <property type="match status" value="1"/>
</dbReference>
<evidence type="ECO:0000313" key="3">
    <source>
        <dbReference type="EMBL" id="KAF5192937.1"/>
    </source>
</evidence>
<name>A0A7J6W7P2_THATH</name>
<feature type="transmembrane region" description="Helical" evidence="2">
    <location>
        <begin position="94"/>
        <end position="116"/>
    </location>
</feature>
<comment type="caution">
    <text evidence="3">The sequence shown here is derived from an EMBL/GenBank/DDBJ whole genome shotgun (WGS) entry which is preliminary data.</text>
</comment>
<dbReference type="OrthoDB" id="1936751at2759"/>
<organism evidence="3 4">
    <name type="scientific">Thalictrum thalictroides</name>
    <name type="common">Rue-anemone</name>
    <name type="synonym">Anemone thalictroides</name>
    <dbReference type="NCBI Taxonomy" id="46969"/>
    <lineage>
        <taxon>Eukaryota</taxon>
        <taxon>Viridiplantae</taxon>
        <taxon>Streptophyta</taxon>
        <taxon>Embryophyta</taxon>
        <taxon>Tracheophyta</taxon>
        <taxon>Spermatophyta</taxon>
        <taxon>Magnoliopsida</taxon>
        <taxon>Ranunculales</taxon>
        <taxon>Ranunculaceae</taxon>
        <taxon>Thalictroideae</taxon>
        <taxon>Thalictrum</taxon>
    </lineage>
</organism>